<evidence type="ECO:0000256" key="2">
    <source>
        <dbReference type="SAM" id="MobiDB-lite"/>
    </source>
</evidence>
<feature type="region of interest" description="Disordered" evidence="2">
    <location>
        <begin position="41"/>
        <end position="69"/>
    </location>
</feature>
<feature type="domain" description="NIPSNAP" evidence="3">
    <location>
        <begin position="172"/>
        <end position="268"/>
    </location>
</feature>
<dbReference type="FunFam" id="3.30.70.100:FF:000004">
    <property type="entry name" value="NIPSNAP family protein"/>
    <property type="match status" value="1"/>
</dbReference>
<dbReference type="InterPro" id="IPR051557">
    <property type="entry name" value="NipSnap_domain"/>
</dbReference>
<dbReference type="InterPro" id="IPR011008">
    <property type="entry name" value="Dimeric_a/b-barrel"/>
</dbReference>
<dbReference type="GO" id="GO:0005739">
    <property type="term" value="C:mitochondrion"/>
    <property type="evidence" value="ECO:0007669"/>
    <property type="project" value="TreeGrafter"/>
</dbReference>
<dbReference type="PANTHER" id="PTHR21017">
    <property type="entry name" value="NIPSNAP-RELATED"/>
    <property type="match status" value="1"/>
</dbReference>
<comment type="caution">
    <text evidence="4">The sequence shown here is derived from an EMBL/GenBank/DDBJ whole genome shotgun (WGS) entry which is preliminary data.</text>
</comment>
<feature type="compositionally biased region" description="Polar residues" evidence="2">
    <location>
        <begin position="41"/>
        <end position="60"/>
    </location>
</feature>
<dbReference type="PANTHER" id="PTHR21017:SF17">
    <property type="entry name" value="PROTEIN NIPSNAP"/>
    <property type="match status" value="1"/>
</dbReference>
<organism evidence="4 5">
    <name type="scientific">Linnemannia gamsii</name>
    <dbReference type="NCBI Taxonomy" id="64522"/>
    <lineage>
        <taxon>Eukaryota</taxon>
        <taxon>Fungi</taxon>
        <taxon>Fungi incertae sedis</taxon>
        <taxon>Mucoromycota</taxon>
        <taxon>Mortierellomycotina</taxon>
        <taxon>Mortierellomycetes</taxon>
        <taxon>Mortierellales</taxon>
        <taxon>Mortierellaceae</taxon>
        <taxon>Linnemannia</taxon>
    </lineage>
</organism>
<evidence type="ECO:0000256" key="1">
    <source>
        <dbReference type="ARBA" id="ARBA00005291"/>
    </source>
</evidence>
<protein>
    <recommendedName>
        <fullName evidence="3">NIPSNAP domain-containing protein</fullName>
    </recommendedName>
</protein>
<dbReference type="Pfam" id="PF07978">
    <property type="entry name" value="NIPSNAP"/>
    <property type="match status" value="1"/>
</dbReference>
<dbReference type="EMBL" id="JAAAIN010000877">
    <property type="protein sequence ID" value="KAG0310149.1"/>
    <property type="molecule type" value="Genomic_DNA"/>
</dbReference>
<evidence type="ECO:0000313" key="5">
    <source>
        <dbReference type="Proteomes" id="UP000823405"/>
    </source>
</evidence>
<dbReference type="GO" id="GO:0000423">
    <property type="term" value="P:mitophagy"/>
    <property type="evidence" value="ECO:0007669"/>
    <property type="project" value="UniProtKB-ARBA"/>
</dbReference>
<gene>
    <name evidence="4" type="ORF">BGZ97_012757</name>
</gene>
<dbReference type="SUPFAM" id="SSF54909">
    <property type="entry name" value="Dimeric alpha+beta barrel"/>
    <property type="match status" value="2"/>
</dbReference>
<reference evidence="4" key="1">
    <citation type="journal article" date="2020" name="Fungal Divers.">
        <title>Resolving the Mortierellaceae phylogeny through synthesis of multi-gene phylogenetics and phylogenomics.</title>
        <authorList>
            <person name="Vandepol N."/>
            <person name="Liber J."/>
            <person name="Desiro A."/>
            <person name="Na H."/>
            <person name="Kennedy M."/>
            <person name="Barry K."/>
            <person name="Grigoriev I.V."/>
            <person name="Miller A.N."/>
            <person name="O'Donnell K."/>
            <person name="Stajich J.E."/>
            <person name="Bonito G."/>
        </authorList>
    </citation>
    <scope>NUCLEOTIDE SEQUENCE</scope>
    <source>
        <strain evidence="4">NVP60</strain>
    </source>
</reference>
<name>A0A9P6R5B2_9FUNG</name>
<proteinExistence type="inferred from homology"/>
<evidence type="ECO:0000259" key="3">
    <source>
        <dbReference type="Pfam" id="PF07978"/>
    </source>
</evidence>
<dbReference type="OrthoDB" id="10262843at2759"/>
<dbReference type="AlphaFoldDB" id="A0A9P6R5B2"/>
<dbReference type="InterPro" id="IPR012577">
    <property type="entry name" value="NIPSNAP"/>
</dbReference>
<sequence>MSALLRNQASFARAALVSSSRAATIQAPRATATLPMVTRTLSSAKNSPADSTATVENPDNSAKDSNHKPLGKVSGIVNSILHGSGTLPKIQSQESWGVSLARGKYVHELQLHIWEFEGYLGHTQEMDRLRKDPTYQKFLKDLRPMLISRDNQICLEFAFWKSRPPVALGGIYEMRTYLLKPGNLLEWETNWRRGLECRRQFCEPVGAWFSQLGELNYVHHMWNYPDLETRKKTREQAWKVDGWAETVYNTVRLIQHMEANILLPMDFSSLK</sequence>
<keyword evidence="5" id="KW-1185">Reference proteome</keyword>
<dbReference type="Gene3D" id="3.30.70.100">
    <property type="match status" value="2"/>
</dbReference>
<accession>A0A9P6R5B2</accession>
<dbReference type="Proteomes" id="UP000823405">
    <property type="component" value="Unassembled WGS sequence"/>
</dbReference>
<evidence type="ECO:0000313" key="4">
    <source>
        <dbReference type="EMBL" id="KAG0310149.1"/>
    </source>
</evidence>
<comment type="similarity">
    <text evidence="1">Belongs to the NipSnap family.</text>
</comment>